<protein>
    <submittedName>
        <fullName evidence="1">Uncharacterized protein</fullName>
    </submittedName>
</protein>
<proteinExistence type="predicted"/>
<organism evidence="1 2">
    <name type="scientific">Geodia barretti</name>
    <name type="common">Barrett's horny sponge</name>
    <dbReference type="NCBI Taxonomy" id="519541"/>
    <lineage>
        <taxon>Eukaryota</taxon>
        <taxon>Metazoa</taxon>
        <taxon>Porifera</taxon>
        <taxon>Demospongiae</taxon>
        <taxon>Heteroscleromorpha</taxon>
        <taxon>Tetractinellida</taxon>
        <taxon>Astrophorina</taxon>
        <taxon>Geodiidae</taxon>
        <taxon>Geodia</taxon>
    </lineage>
</organism>
<evidence type="ECO:0000313" key="2">
    <source>
        <dbReference type="Proteomes" id="UP001174909"/>
    </source>
</evidence>
<sequence>MAQQRAWECGCAREWRGYGVYLRIEHNAWNKTEYLVTQRINGHYSSASRGCHTVLQKLRPTRKRAGCGNYSTLYIWNEEHPYRAPKAANVDHQSSGVYVRINRHHVSFSHCEYIYDMQAIYTAERNALVMVITTPLS</sequence>
<accession>A0AA35QYV6</accession>
<reference evidence="1" key="1">
    <citation type="submission" date="2023-03" db="EMBL/GenBank/DDBJ databases">
        <authorList>
            <person name="Steffen K."/>
            <person name="Cardenas P."/>
        </authorList>
    </citation>
    <scope>NUCLEOTIDE SEQUENCE</scope>
</reference>
<evidence type="ECO:0000313" key="1">
    <source>
        <dbReference type="EMBL" id="CAI7997235.1"/>
    </source>
</evidence>
<keyword evidence="2" id="KW-1185">Reference proteome</keyword>
<gene>
    <name evidence="1" type="ORF">GBAR_LOCUS2115</name>
</gene>
<name>A0AA35QYV6_GEOBA</name>
<dbReference type="EMBL" id="CASHTH010000300">
    <property type="protein sequence ID" value="CAI7997235.1"/>
    <property type="molecule type" value="Genomic_DNA"/>
</dbReference>
<dbReference type="AlphaFoldDB" id="A0AA35QYV6"/>
<dbReference type="Proteomes" id="UP001174909">
    <property type="component" value="Unassembled WGS sequence"/>
</dbReference>
<comment type="caution">
    <text evidence="1">The sequence shown here is derived from an EMBL/GenBank/DDBJ whole genome shotgun (WGS) entry which is preliminary data.</text>
</comment>
<feature type="non-terminal residue" evidence="1">
    <location>
        <position position="137"/>
    </location>
</feature>